<evidence type="ECO:0000313" key="6">
    <source>
        <dbReference type="Proteomes" id="UP000593571"/>
    </source>
</evidence>
<evidence type="ECO:0000313" key="5">
    <source>
        <dbReference type="EMBL" id="KAF6488082.1"/>
    </source>
</evidence>
<dbReference type="SUPFAM" id="SSF48726">
    <property type="entry name" value="Immunoglobulin"/>
    <property type="match status" value="1"/>
</dbReference>
<reference evidence="5 6" key="1">
    <citation type="journal article" date="2020" name="Nature">
        <title>Six reference-quality genomes reveal evolution of bat adaptations.</title>
        <authorList>
            <person name="Jebb D."/>
            <person name="Huang Z."/>
            <person name="Pippel M."/>
            <person name="Hughes G.M."/>
            <person name="Lavrichenko K."/>
            <person name="Devanna P."/>
            <person name="Winkler S."/>
            <person name="Jermiin L.S."/>
            <person name="Skirmuntt E.C."/>
            <person name="Katzourakis A."/>
            <person name="Burkitt-Gray L."/>
            <person name="Ray D.A."/>
            <person name="Sullivan K.A.M."/>
            <person name="Roscito J.G."/>
            <person name="Kirilenko B.M."/>
            <person name="Davalos L.M."/>
            <person name="Corthals A.P."/>
            <person name="Power M.L."/>
            <person name="Jones G."/>
            <person name="Ransome R.D."/>
            <person name="Dechmann D.K.N."/>
            <person name="Locatelli A.G."/>
            <person name="Puechmaille S.J."/>
            <person name="Fedrigo O."/>
            <person name="Jarvis E.D."/>
            <person name="Hiller M."/>
            <person name="Vernes S.C."/>
            <person name="Myers E.W."/>
            <person name="Teeling E.C."/>
        </authorList>
    </citation>
    <scope>NUCLEOTIDE SEQUENCE [LARGE SCALE GENOMIC DNA]</scope>
    <source>
        <strain evidence="5">MRouAeg1</strain>
        <tissue evidence="5">Muscle</tissue>
    </source>
</reference>
<name>A0A7J8IVZ0_ROUAE</name>
<keyword evidence="6" id="KW-1185">Reference proteome</keyword>
<evidence type="ECO:0008006" key="7">
    <source>
        <dbReference type="Google" id="ProtNLM"/>
    </source>
</evidence>
<dbReference type="EMBL" id="JACASE010000003">
    <property type="protein sequence ID" value="KAF6488082.1"/>
    <property type="molecule type" value="Genomic_DNA"/>
</dbReference>
<dbReference type="InterPro" id="IPR013783">
    <property type="entry name" value="Ig-like_fold"/>
</dbReference>
<feature type="signal peptide" evidence="4">
    <location>
        <begin position="1"/>
        <end position="20"/>
    </location>
</feature>
<dbReference type="PANTHER" id="PTHR19367">
    <property type="entry name" value="T-CELL RECEPTOR ALPHA CHAIN V REGION"/>
    <property type="match status" value="1"/>
</dbReference>
<dbReference type="Proteomes" id="UP000593571">
    <property type="component" value="Unassembled WGS sequence"/>
</dbReference>
<protein>
    <recommendedName>
        <fullName evidence="7">Immunoglobulin V-set domain-containing protein</fullName>
    </recommendedName>
</protein>
<keyword evidence="1 4" id="KW-0732">Signal</keyword>
<evidence type="ECO:0000256" key="3">
    <source>
        <dbReference type="ARBA" id="ARBA00023319"/>
    </source>
</evidence>
<sequence>MLSASCSGFVILLILRGTCGDSVKQTEGSVTLPEAAFLTLKCTYQTNYSPYLYWIQHDPEGNSSPVCNCCDGE</sequence>
<dbReference type="AlphaFoldDB" id="A0A7J8IVZ0"/>
<feature type="chain" id="PRO_5029690836" description="Immunoglobulin V-set domain-containing protein" evidence="4">
    <location>
        <begin position="21"/>
        <end position="73"/>
    </location>
</feature>
<organism evidence="5 6">
    <name type="scientific">Rousettus aegyptiacus</name>
    <name type="common">Egyptian fruit bat</name>
    <name type="synonym">Pteropus aegyptiacus</name>
    <dbReference type="NCBI Taxonomy" id="9407"/>
    <lineage>
        <taxon>Eukaryota</taxon>
        <taxon>Metazoa</taxon>
        <taxon>Chordata</taxon>
        <taxon>Craniata</taxon>
        <taxon>Vertebrata</taxon>
        <taxon>Euteleostomi</taxon>
        <taxon>Mammalia</taxon>
        <taxon>Eutheria</taxon>
        <taxon>Laurasiatheria</taxon>
        <taxon>Chiroptera</taxon>
        <taxon>Yinpterochiroptera</taxon>
        <taxon>Pteropodoidea</taxon>
        <taxon>Pteropodidae</taxon>
        <taxon>Rousettinae</taxon>
        <taxon>Rousettus</taxon>
    </lineage>
</organism>
<gene>
    <name evidence="5" type="ORF">HJG63_019811</name>
</gene>
<dbReference type="GO" id="GO:0002250">
    <property type="term" value="P:adaptive immune response"/>
    <property type="evidence" value="ECO:0007669"/>
    <property type="project" value="UniProtKB-KW"/>
</dbReference>
<comment type="caution">
    <text evidence="5">The sequence shown here is derived from an EMBL/GenBank/DDBJ whole genome shotgun (WGS) entry which is preliminary data.</text>
</comment>
<keyword evidence="2" id="KW-1064">Adaptive immunity</keyword>
<dbReference type="Gene3D" id="2.60.40.10">
    <property type="entry name" value="Immunoglobulins"/>
    <property type="match status" value="1"/>
</dbReference>
<keyword evidence="2" id="KW-0391">Immunity</keyword>
<dbReference type="InterPro" id="IPR051287">
    <property type="entry name" value="TCR_variable_region"/>
</dbReference>
<accession>A0A7J8IVZ0</accession>
<proteinExistence type="predicted"/>
<evidence type="ECO:0000256" key="4">
    <source>
        <dbReference type="SAM" id="SignalP"/>
    </source>
</evidence>
<dbReference type="PANTHER" id="PTHR19367:SF42">
    <property type="entry name" value="T CELL RECEPTOR ALPHA VARIABLE 18"/>
    <property type="match status" value="1"/>
</dbReference>
<dbReference type="InterPro" id="IPR036179">
    <property type="entry name" value="Ig-like_dom_sf"/>
</dbReference>
<evidence type="ECO:0000256" key="2">
    <source>
        <dbReference type="ARBA" id="ARBA00023130"/>
    </source>
</evidence>
<evidence type="ECO:0000256" key="1">
    <source>
        <dbReference type="ARBA" id="ARBA00022729"/>
    </source>
</evidence>
<keyword evidence="3" id="KW-0393">Immunoglobulin domain</keyword>